<sequence length="592" mass="67413">MSGQQPPVAPGSSTVIVVEDSSSEAEPNTVNDGTELWEDIKAQTGFNSYGDYVKAYMVGEDRTDLRLLWHWMNDVIDPLERISWSIVDLLAHEESPPSFSARHSLEETELLEALHQPPKHACVQVLILPIGEVIRLDEPQPFIKIPPEFFDTLGLVLRVDPQFFLALMGTLGRLQQFDPSDGTIETRPLRPTHVVIDRTVATFVRRYPSDKPAAPPIIVIAGHIGWSSDVVRVAQQNISNALPSILSEDLVPSNISPLPHGPDWRWMYRYQKIFSALAGNNPGITRCTAAIIAGTLMPLLRWNCLKIRTKFLRLRRMFLELQGAMDTDNIDHHIVNNTSAKLHRERFWLRRFVEDSDDGMSHFESYISGEDAKYLPESSAYLKIKQEMDQVHKEARRLDTEVRDYLQLVVGNLALEESRKSIELSNHQIQEGKRVKIFTILAFVYIPLNLATSIFGMNIQQLNQSGQSIWVFIVTGVVALLITGVSWLCVEVITSYKGWTKLRNTNDSRRNESLVFRLALLVWLVKNGQTTWLWRSGAWLCILSNDELGIFRVEARPGAPIEMESENACDYVYRSIHSDMPWLSFDLRKITR</sequence>
<dbReference type="SUPFAM" id="SSF144083">
    <property type="entry name" value="Magnesium transport protein CorA, transmembrane region"/>
    <property type="match status" value="1"/>
</dbReference>
<name>A0AA39R3S0_9LECA</name>
<proteinExistence type="predicted"/>
<feature type="region of interest" description="Disordered" evidence="5">
    <location>
        <begin position="1"/>
        <end position="31"/>
    </location>
</feature>
<feature type="transmembrane region" description="Helical" evidence="6">
    <location>
        <begin position="437"/>
        <end position="457"/>
    </location>
</feature>
<evidence type="ECO:0000256" key="1">
    <source>
        <dbReference type="ARBA" id="ARBA00004141"/>
    </source>
</evidence>
<keyword evidence="3 6" id="KW-1133">Transmembrane helix</keyword>
<organism evidence="7 8">
    <name type="scientific">Cladonia borealis</name>
    <dbReference type="NCBI Taxonomy" id="184061"/>
    <lineage>
        <taxon>Eukaryota</taxon>
        <taxon>Fungi</taxon>
        <taxon>Dikarya</taxon>
        <taxon>Ascomycota</taxon>
        <taxon>Pezizomycotina</taxon>
        <taxon>Lecanoromycetes</taxon>
        <taxon>OSLEUM clade</taxon>
        <taxon>Lecanoromycetidae</taxon>
        <taxon>Lecanorales</taxon>
        <taxon>Lecanorineae</taxon>
        <taxon>Cladoniaceae</taxon>
        <taxon>Cladonia</taxon>
    </lineage>
</organism>
<protein>
    <recommendedName>
        <fullName evidence="9">Mg2+ transporter protein, CorA-like/Zinc transport protein ZntB</fullName>
    </recommendedName>
</protein>
<dbReference type="Pfam" id="PF01544">
    <property type="entry name" value="CorA"/>
    <property type="match status" value="1"/>
</dbReference>
<dbReference type="Gene3D" id="1.20.58.340">
    <property type="entry name" value="Magnesium transport protein CorA, transmembrane region"/>
    <property type="match status" value="1"/>
</dbReference>
<evidence type="ECO:0000256" key="4">
    <source>
        <dbReference type="ARBA" id="ARBA00023136"/>
    </source>
</evidence>
<dbReference type="EMBL" id="JAFEKC020000008">
    <property type="protein sequence ID" value="KAK0513260.1"/>
    <property type="molecule type" value="Genomic_DNA"/>
</dbReference>
<dbReference type="AlphaFoldDB" id="A0AA39R3S0"/>
<evidence type="ECO:0000313" key="7">
    <source>
        <dbReference type="EMBL" id="KAK0513260.1"/>
    </source>
</evidence>
<comment type="caution">
    <text evidence="7">The sequence shown here is derived from an EMBL/GenBank/DDBJ whole genome shotgun (WGS) entry which is preliminary data.</text>
</comment>
<evidence type="ECO:0000313" key="8">
    <source>
        <dbReference type="Proteomes" id="UP001166286"/>
    </source>
</evidence>
<dbReference type="InterPro" id="IPR045863">
    <property type="entry name" value="CorA_TM1_TM2"/>
</dbReference>
<accession>A0AA39R3S0</accession>
<keyword evidence="2 6" id="KW-0812">Transmembrane</keyword>
<feature type="compositionally biased region" description="Polar residues" evidence="5">
    <location>
        <begin position="1"/>
        <end position="15"/>
    </location>
</feature>
<comment type="subcellular location">
    <subcellularLocation>
        <location evidence="1">Membrane</location>
        <topology evidence="1">Multi-pass membrane protein</topology>
    </subcellularLocation>
</comment>
<evidence type="ECO:0000256" key="3">
    <source>
        <dbReference type="ARBA" id="ARBA00022989"/>
    </source>
</evidence>
<dbReference type="Proteomes" id="UP001166286">
    <property type="component" value="Unassembled WGS sequence"/>
</dbReference>
<evidence type="ECO:0000256" key="5">
    <source>
        <dbReference type="SAM" id="MobiDB-lite"/>
    </source>
</evidence>
<evidence type="ECO:0000256" key="2">
    <source>
        <dbReference type="ARBA" id="ARBA00022692"/>
    </source>
</evidence>
<feature type="transmembrane region" description="Helical" evidence="6">
    <location>
        <begin position="469"/>
        <end position="493"/>
    </location>
</feature>
<evidence type="ECO:0000256" key="6">
    <source>
        <dbReference type="SAM" id="Phobius"/>
    </source>
</evidence>
<keyword evidence="8" id="KW-1185">Reference proteome</keyword>
<gene>
    <name evidence="7" type="ORF">JMJ35_004246</name>
</gene>
<keyword evidence="4 6" id="KW-0472">Membrane</keyword>
<dbReference type="GO" id="GO:0046873">
    <property type="term" value="F:metal ion transmembrane transporter activity"/>
    <property type="evidence" value="ECO:0007669"/>
    <property type="project" value="InterPro"/>
</dbReference>
<reference evidence="7" key="1">
    <citation type="submission" date="2023-03" db="EMBL/GenBank/DDBJ databases">
        <title>Complete genome of Cladonia borealis.</title>
        <authorList>
            <person name="Park H."/>
        </authorList>
    </citation>
    <scope>NUCLEOTIDE SEQUENCE</scope>
    <source>
        <strain evidence="7">ANT050790</strain>
    </source>
</reference>
<dbReference type="InterPro" id="IPR002523">
    <property type="entry name" value="MgTranspt_CorA/ZnTranspt_ZntB"/>
</dbReference>
<evidence type="ECO:0008006" key="9">
    <source>
        <dbReference type="Google" id="ProtNLM"/>
    </source>
</evidence>
<dbReference type="GO" id="GO:0016020">
    <property type="term" value="C:membrane"/>
    <property type="evidence" value="ECO:0007669"/>
    <property type="project" value="UniProtKB-SubCell"/>
</dbReference>